<evidence type="ECO:0000313" key="3">
    <source>
        <dbReference type="EMBL" id="KAK4461057.1"/>
    </source>
</evidence>
<dbReference type="InterPro" id="IPR019431">
    <property type="entry name" value="DUF2417"/>
</dbReference>
<evidence type="ECO:0000313" key="4">
    <source>
        <dbReference type="Proteomes" id="UP001321749"/>
    </source>
</evidence>
<keyword evidence="2" id="KW-0812">Transmembrane</keyword>
<feature type="region of interest" description="Disordered" evidence="1">
    <location>
        <begin position="1"/>
        <end position="60"/>
    </location>
</feature>
<protein>
    <recommendedName>
        <fullName evidence="5">Mitochondrial integral membrane protein</fullName>
    </recommendedName>
</protein>
<feature type="compositionally biased region" description="Basic and acidic residues" evidence="1">
    <location>
        <begin position="27"/>
        <end position="36"/>
    </location>
</feature>
<feature type="transmembrane region" description="Helical" evidence="2">
    <location>
        <begin position="221"/>
        <end position="244"/>
    </location>
</feature>
<evidence type="ECO:0000256" key="1">
    <source>
        <dbReference type="SAM" id="MobiDB-lite"/>
    </source>
</evidence>
<dbReference type="SUPFAM" id="SSF53474">
    <property type="entry name" value="alpha/beta-Hydrolases"/>
    <property type="match status" value="1"/>
</dbReference>
<dbReference type="Gene3D" id="3.40.50.1820">
    <property type="entry name" value="alpha/beta hydrolase"/>
    <property type="match status" value="1"/>
</dbReference>
<dbReference type="AlphaFoldDB" id="A0AAV9HJN1"/>
<evidence type="ECO:0008006" key="5">
    <source>
        <dbReference type="Google" id="ProtNLM"/>
    </source>
</evidence>
<comment type="caution">
    <text evidence="3">The sequence shown here is derived from an EMBL/GenBank/DDBJ whole genome shotgun (WGS) entry which is preliminary data.</text>
</comment>
<keyword evidence="2" id="KW-0472">Membrane</keyword>
<dbReference type="Proteomes" id="UP001321749">
    <property type="component" value="Unassembled WGS sequence"/>
</dbReference>
<reference evidence="3" key="2">
    <citation type="submission" date="2023-06" db="EMBL/GenBank/DDBJ databases">
        <authorList>
            <consortium name="Lawrence Berkeley National Laboratory"/>
            <person name="Mondo S.J."/>
            <person name="Hensen N."/>
            <person name="Bonometti L."/>
            <person name="Westerberg I."/>
            <person name="Brannstrom I.O."/>
            <person name="Guillou S."/>
            <person name="Cros-Aarteil S."/>
            <person name="Calhoun S."/>
            <person name="Haridas S."/>
            <person name="Kuo A."/>
            <person name="Pangilinan J."/>
            <person name="Riley R."/>
            <person name="Labutti K."/>
            <person name="Andreopoulos B."/>
            <person name="Lipzen A."/>
            <person name="Chen C."/>
            <person name="Yanf M."/>
            <person name="Daum C."/>
            <person name="Ng V."/>
            <person name="Clum A."/>
            <person name="Steindorff A."/>
            <person name="Ohm R."/>
            <person name="Martin F."/>
            <person name="Silar P."/>
            <person name="Natvig D."/>
            <person name="Lalanne C."/>
            <person name="Gautier V."/>
            <person name="Ament-Velasquez S.L."/>
            <person name="Kruys A."/>
            <person name="Hutchinson M.I."/>
            <person name="Powell A.J."/>
            <person name="Barry K."/>
            <person name="Miller A.N."/>
            <person name="Grigoriev I.V."/>
            <person name="Debuchy R."/>
            <person name="Gladieux P."/>
            <person name="Thoren M.H."/>
            <person name="Johannesson H."/>
        </authorList>
    </citation>
    <scope>NUCLEOTIDE SEQUENCE</scope>
    <source>
        <strain evidence="3">PSN324</strain>
    </source>
</reference>
<proteinExistence type="predicted"/>
<feature type="transmembrane region" description="Helical" evidence="2">
    <location>
        <begin position="143"/>
        <end position="165"/>
    </location>
</feature>
<keyword evidence="4" id="KW-1185">Reference proteome</keyword>
<reference evidence="3" key="1">
    <citation type="journal article" date="2023" name="Mol. Phylogenet. Evol.">
        <title>Genome-scale phylogeny and comparative genomics of the fungal order Sordariales.</title>
        <authorList>
            <person name="Hensen N."/>
            <person name="Bonometti L."/>
            <person name="Westerberg I."/>
            <person name="Brannstrom I.O."/>
            <person name="Guillou S."/>
            <person name="Cros-Aarteil S."/>
            <person name="Calhoun S."/>
            <person name="Haridas S."/>
            <person name="Kuo A."/>
            <person name="Mondo S."/>
            <person name="Pangilinan J."/>
            <person name="Riley R."/>
            <person name="LaButti K."/>
            <person name="Andreopoulos B."/>
            <person name="Lipzen A."/>
            <person name="Chen C."/>
            <person name="Yan M."/>
            <person name="Daum C."/>
            <person name="Ng V."/>
            <person name="Clum A."/>
            <person name="Steindorff A."/>
            <person name="Ohm R.A."/>
            <person name="Martin F."/>
            <person name="Silar P."/>
            <person name="Natvig D.O."/>
            <person name="Lalanne C."/>
            <person name="Gautier V."/>
            <person name="Ament-Velasquez S.L."/>
            <person name="Kruys A."/>
            <person name="Hutchinson M.I."/>
            <person name="Powell A.J."/>
            <person name="Barry K."/>
            <person name="Miller A.N."/>
            <person name="Grigoriev I.V."/>
            <person name="Debuchy R."/>
            <person name="Gladieux P."/>
            <person name="Hiltunen Thoren M."/>
            <person name="Johannesson H."/>
        </authorList>
    </citation>
    <scope>NUCLEOTIDE SEQUENCE</scope>
    <source>
        <strain evidence="3">PSN324</strain>
    </source>
</reference>
<name>A0AAV9HJN1_9PEZI</name>
<feature type="transmembrane region" description="Helical" evidence="2">
    <location>
        <begin position="81"/>
        <end position="102"/>
    </location>
</feature>
<dbReference type="EMBL" id="MU864998">
    <property type="protein sequence ID" value="KAK4461057.1"/>
    <property type="molecule type" value="Genomic_DNA"/>
</dbReference>
<keyword evidence="2" id="KW-1133">Transmembrane helix</keyword>
<dbReference type="Pfam" id="PF10329">
    <property type="entry name" value="DUF2417"/>
    <property type="match status" value="1"/>
</dbReference>
<sequence>MVGNNNSSNSKKPWSSLSASTSSSPNEPHEANEHTRLLPNRIDSTTGPVGPAPGPGGGYLSPSDPAVSPYNLFTVRLFRSLTILFTLLAFAWWVLLLVSVFVTPPGLHIRGSPFFAFSYATVSLLTLIVLLLFFAVPSKSARTLSFVTGGVLVVDVIMILAVARLRHEEGVVGTISVVWALLVAIWSGVVGRTVKWGKAEEEERLTGRPETRRTVFEWSEVLLSTIALACIAVAVILMTLTLTLRAVDSGARPPGERYWVDEDKYQIHLHCVGNRTDGHGGKTITVLIEGGEDPVERGLWQFAEGAVKNGSIGRYCFADRPGMAWSDTAPSPLSASMASDVLSETLARAGEEGPWVLMSAGIGSLYSRVFSSRHGDQVHGILMIDPLHEDLLGRVARPGRGFWLWLRGFISPCGIDRILGALLRGRRSADRIWGRASYQSGTTIFAKLQESLVADSLTKRDVASSRAIQDKDTPVVVISSGKQLRKDREWEVKQRDLSHLTRYLEAWDIVEEAPHRVWDDLKGREVIEKRLERLVRFRL</sequence>
<gene>
    <name evidence="3" type="ORF">QBC42DRAFT_204453</name>
</gene>
<accession>A0AAV9HJN1</accession>
<evidence type="ECO:0000256" key="2">
    <source>
        <dbReference type="SAM" id="Phobius"/>
    </source>
</evidence>
<feature type="transmembrane region" description="Helical" evidence="2">
    <location>
        <begin position="171"/>
        <end position="190"/>
    </location>
</feature>
<feature type="compositionally biased region" description="Low complexity" evidence="1">
    <location>
        <begin position="1"/>
        <end position="26"/>
    </location>
</feature>
<feature type="transmembrane region" description="Helical" evidence="2">
    <location>
        <begin position="114"/>
        <end position="136"/>
    </location>
</feature>
<dbReference type="InterPro" id="IPR029058">
    <property type="entry name" value="AB_hydrolase_fold"/>
</dbReference>
<organism evidence="3 4">
    <name type="scientific">Cladorrhinum samala</name>
    <dbReference type="NCBI Taxonomy" id="585594"/>
    <lineage>
        <taxon>Eukaryota</taxon>
        <taxon>Fungi</taxon>
        <taxon>Dikarya</taxon>
        <taxon>Ascomycota</taxon>
        <taxon>Pezizomycotina</taxon>
        <taxon>Sordariomycetes</taxon>
        <taxon>Sordariomycetidae</taxon>
        <taxon>Sordariales</taxon>
        <taxon>Podosporaceae</taxon>
        <taxon>Cladorrhinum</taxon>
    </lineage>
</organism>